<reference evidence="1 2" key="1">
    <citation type="submission" date="2015-01" db="EMBL/GenBank/DDBJ databases">
        <title>Evolution of Trichinella species and genotypes.</title>
        <authorList>
            <person name="Korhonen P.K."/>
            <person name="Edoardo P."/>
            <person name="Giuseppe L.R."/>
            <person name="Gasser R.B."/>
        </authorList>
    </citation>
    <scope>NUCLEOTIDE SEQUENCE [LARGE SCALE GENOMIC DNA]</scope>
    <source>
        <strain evidence="1">ISS141</strain>
    </source>
</reference>
<gene>
    <name evidence="1" type="ORF">T4E_8938</name>
</gene>
<dbReference type="Proteomes" id="UP000054815">
    <property type="component" value="Unassembled WGS sequence"/>
</dbReference>
<evidence type="ECO:0000313" key="2">
    <source>
        <dbReference type="Proteomes" id="UP000054815"/>
    </source>
</evidence>
<protein>
    <submittedName>
        <fullName evidence="1">Uncharacterized protein</fullName>
    </submittedName>
</protein>
<proteinExistence type="predicted"/>
<name>A0A0V0XI18_TRIPS</name>
<evidence type="ECO:0000313" key="1">
    <source>
        <dbReference type="EMBL" id="KRX87628.1"/>
    </source>
</evidence>
<accession>A0A0V0XI18</accession>
<dbReference type="AlphaFoldDB" id="A0A0V0XI18"/>
<sequence length="64" mass="7332">MTMVFTRSHLLPFNESLSANDKCVEASWLGLFVLEDKEKQMLISANCSVHGMSNCFPVQRVHRF</sequence>
<organism evidence="1 2">
    <name type="scientific">Trichinella pseudospiralis</name>
    <name type="common">Parasitic roundworm</name>
    <dbReference type="NCBI Taxonomy" id="6337"/>
    <lineage>
        <taxon>Eukaryota</taxon>
        <taxon>Metazoa</taxon>
        <taxon>Ecdysozoa</taxon>
        <taxon>Nematoda</taxon>
        <taxon>Enoplea</taxon>
        <taxon>Dorylaimia</taxon>
        <taxon>Trichinellida</taxon>
        <taxon>Trichinellidae</taxon>
        <taxon>Trichinella</taxon>
    </lineage>
</organism>
<dbReference type="EMBL" id="JYDU01000275">
    <property type="protein sequence ID" value="KRX87628.1"/>
    <property type="molecule type" value="Genomic_DNA"/>
</dbReference>
<comment type="caution">
    <text evidence="1">The sequence shown here is derived from an EMBL/GenBank/DDBJ whole genome shotgun (WGS) entry which is preliminary data.</text>
</comment>